<dbReference type="AlphaFoldDB" id="A0A918CT02"/>
<reference evidence="1" key="1">
    <citation type="journal article" date="2014" name="Int. J. Syst. Evol. Microbiol.">
        <title>Complete genome sequence of Corynebacterium casei LMG S-19264T (=DSM 44701T), isolated from a smear-ripened cheese.</title>
        <authorList>
            <consortium name="US DOE Joint Genome Institute (JGI-PGF)"/>
            <person name="Walter F."/>
            <person name="Albersmeier A."/>
            <person name="Kalinowski J."/>
            <person name="Ruckert C."/>
        </authorList>
    </citation>
    <scope>NUCLEOTIDE SEQUENCE</scope>
    <source>
        <strain evidence="1">CGMCC 4.7110</strain>
    </source>
</reference>
<sequence>MHCYDCAQAGRHDRDGIGACTRCGLFACADHSRVVRTTVQRPIGVIPMTSALPSRRLVCGTCRTAEAA</sequence>
<accession>A0A918CT02</accession>
<name>A0A918CT02_9ACTN</name>
<reference evidence="1" key="2">
    <citation type="submission" date="2020-09" db="EMBL/GenBank/DDBJ databases">
        <authorList>
            <person name="Sun Q."/>
            <person name="Zhou Y."/>
        </authorList>
    </citation>
    <scope>NUCLEOTIDE SEQUENCE</scope>
    <source>
        <strain evidence="1">CGMCC 4.7110</strain>
    </source>
</reference>
<keyword evidence="2" id="KW-1185">Reference proteome</keyword>
<dbReference type="InterPro" id="IPR017211">
    <property type="entry name" value="UCP037465_Znf"/>
</dbReference>
<evidence type="ECO:0008006" key="3">
    <source>
        <dbReference type="Google" id="ProtNLM"/>
    </source>
</evidence>
<proteinExistence type="predicted"/>
<organism evidence="1 2">
    <name type="scientific">Streptomyces fuscichromogenes</name>
    <dbReference type="NCBI Taxonomy" id="1324013"/>
    <lineage>
        <taxon>Bacteria</taxon>
        <taxon>Bacillati</taxon>
        <taxon>Actinomycetota</taxon>
        <taxon>Actinomycetes</taxon>
        <taxon>Kitasatosporales</taxon>
        <taxon>Streptomycetaceae</taxon>
        <taxon>Streptomyces</taxon>
    </lineage>
</organism>
<protein>
    <recommendedName>
        <fullName evidence="3">DUF2180 family protein</fullName>
    </recommendedName>
</protein>
<comment type="caution">
    <text evidence="1">The sequence shown here is derived from an EMBL/GenBank/DDBJ whole genome shotgun (WGS) entry which is preliminary data.</text>
</comment>
<evidence type="ECO:0000313" key="1">
    <source>
        <dbReference type="EMBL" id="GGN21567.1"/>
    </source>
</evidence>
<dbReference type="Proteomes" id="UP000653411">
    <property type="component" value="Unassembled WGS sequence"/>
</dbReference>
<evidence type="ECO:0000313" key="2">
    <source>
        <dbReference type="Proteomes" id="UP000653411"/>
    </source>
</evidence>
<dbReference type="Pfam" id="PF09947">
    <property type="entry name" value="DUF2180"/>
    <property type="match status" value="1"/>
</dbReference>
<dbReference type="EMBL" id="BMML01000012">
    <property type="protein sequence ID" value="GGN21567.1"/>
    <property type="molecule type" value="Genomic_DNA"/>
</dbReference>
<dbReference type="RefSeq" id="WP_189265296.1">
    <property type="nucleotide sequence ID" value="NZ_BMML01000012.1"/>
</dbReference>
<gene>
    <name evidence="1" type="ORF">GCM10011578_052760</name>
</gene>